<dbReference type="CDD" id="cd03811">
    <property type="entry name" value="GT4_GT28_WabH-like"/>
    <property type="match status" value="1"/>
</dbReference>
<name>A0ABU1A948_9LACO</name>
<dbReference type="Pfam" id="PF00534">
    <property type="entry name" value="Glycos_transf_1"/>
    <property type="match status" value="1"/>
</dbReference>
<evidence type="ECO:0000313" key="3">
    <source>
        <dbReference type="Proteomes" id="UP001227831"/>
    </source>
</evidence>
<dbReference type="Gene3D" id="3.40.50.2000">
    <property type="entry name" value="Glycogen Phosphorylase B"/>
    <property type="match status" value="2"/>
</dbReference>
<keyword evidence="2" id="KW-0328">Glycosyltransferase</keyword>
<dbReference type="EMBL" id="JAVCWF010000001">
    <property type="protein sequence ID" value="MDQ7936967.1"/>
    <property type="molecule type" value="Genomic_DNA"/>
</dbReference>
<dbReference type="SUPFAM" id="SSF53756">
    <property type="entry name" value="UDP-Glycosyltransferase/glycogen phosphorylase"/>
    <property type="match status" value="1"/>
</dbReference>
<gene>
    <name evidence="2" type="ORF">RA086_04830</name>
</gene>
<accession>A0ABU1A948</accession>
<keyword evidence="2" id="KW-0808">Transferase</keyword>
<dbReference type="Proteomes" id="UP001227831">
    <property type="component" value="Unassembled WGS sequence"/>
</dbReference>
<dbReference type="PANTHER" id="PTHR12526:SF630">
    <property type="entry name" value="GLYCOSYLTRANSFERASE"/>
    <property type="match status" value="1"/>
</dbReference>
<feature type="domain" description="Glycosyl transferase family 1" evidence="1">
    <location>
        <begin position="176"/>
        <end position="319"/>
    </location>
</feature>
<dbReference type="GO" id="GO:0016757">
    <property type="term" value="F:glycosyltransferase activity"/>
    <property type="evidence" value="ECO:0007669"/>
    <property type="project" value="UniProtKB-KW"/>
</dbReference>
<dbReference type="RefSeq" id="WP_308702750.1">
    <property type="nucleotide sequence ID" value="NZ_AP027463.1"/>
</dbReference>
<protein>
    <submittedName>
        <fullName evidence="2">Glycosyltransferase</fullName>
        <ecNumber evidence="2">2.4.-.-</ecNumber>
    </submittedName>
</protein>
<comment type="caution">
    <text evidence="2">The sequence shown here is derived from an EMBL/GenBank/DDBJ whole genome shotgun (WGS) entry which is preliminary data.</text>
</comment>
<evidence type="ECO:0000313" key="2">
    <source>
        <dbReference type="EMBL" id="MDQ7936967.1"/>
    </source>
</evidence>
<evidence type="ECO:0000259" key="1">
    <source>
        <dbReference type="Pfam" id="PF00534"/>
    </source>
</evidence>
<sequence length="354" mass="39843">MKVGLVVPYLSGHGGMETVLKSFVDHYDDSTLSVCFPQGVQSTDFLTDILKQRLTVRKVPNKKLVRQTVGVFNLSKYILKTDADVIICMSSMLIKLVAKLRSLFKKQFAIVSWLHFSITDEDALNYNDLKLADFHFAISSGIKKQMVANKISANKIFTIYNPISTMNNHVIEKSHDGVTRFAYIGRMMWERQKNLKEMLTSFKDVKGNYIVYMIGTGSESDMHKISSYIKENHMDNVILKGWQHNPWGSVPAIDYTVLTSKFEGFPMVLVESIARGVPVISSNCPTGPDDIVNNSNGVLYSVGNTIELQSILQNAIDNKISFLEDEVLKSATKFSSDVYYKNVSTALTRISNNY</sequence>
<dbReference type="PANTHER" id="PTHR12526">
    <property type="entry name" value="GLYCOSYLTRANSFERASE"/>
    <property type="match status" value="1"/>
</dbReference>
<reference evidence="2 3" key="1">
    <citation type="journal article" date="2023" name="Int. J. Syst. Evol. Microbiol.">
        <title>Lactiplantibacillus brownii sp. nov., a novel psychrotolerant species isolated from sauerkraut.</title>
        <authorList>
            <person name="Heng Y.C."/>
            <person name="Silvaraju S."/>
            <person name="Lee J.K.Y."/>
            <person name="Kittelmann S."/>
        </authorList>
    </citation>
    <scope>NUCLEOTIDE SEQUENCE [LARGE SCALE GENOMIC DNA]</scope>
    <source>
        <strain evidence="2 3">WILCCON 0030</strain>
    </source>
</reference>
<dbReference type="EC" id="2.4.-.-" evidence="2"/>
<proteinExistence type="predicted"/>
<organism evidence="2 3">
    <name type="scientific">Lactiplantibacillus brownii</name>
    <dbReference type="NCBI Taxonomy" id="3069269"/>
    <lineage>
        <taxon>Bacteria</taxon>
        <taxon>Bacillati</taxon>
        <taxon>Bacillota</taxon>
        <taxon>Bacilli</taxon>
        <taxon>Lactobacillales</taxon>
        <taxon>Lactobacillaceae</taxon>
        <taxon>Lactiplantibacillus</taxon>
    </lineage>
</organism>
<keyword evidence="3" id="KW-1185">Reference proteome</keyword>
<dbReference type="InterPro" id="IPR001296">
    <property type="entry name" value="Glyco_trans_1"/>
</dbReference>